<name>A0A1F5VPB4_9BACT</name>
<gene>
    <name evidence="2" type="ORF">A2Z53_02870</name>
</gene>
<comment type="caution">
    <text evidence="2">The sequence shown here is derived from an EMBL/GenBank/DDBJ whole genome shotgun (WGS) entry which is preliminary data.</text>
</comment>
<evidence type="ECO:0000313" key="3">
    <source>
        <dbReference type="Proteomes" id="UP000177451"/>
    </source>
</evidence>
<dbReference type="AlphaFoldDB" id="A0A1F5VPB4"/>
<proteinExistence type="predicted"/>
<protein>
    <recommendedName>
        <fullName evidence="1">Transcriptional repressor PaaX-like central Cas2-like domain-containing protein</fullName>
    </recommendedName>
</protein>
<dbReference type="EMBL" id="MFHH01000013">
    <property type="protein sequence ID" value="OGF65282.1"/>
    <property type="molecule type" value="Genomic_DNA"/>
</dbReference>
<feature type="domain" description="Transcriptional repressor PaaX-like central Cas2-like" evidence="1">
    <location>
        <begin position="85"/>
        <end position="155"/>
    </location>
</feature>
<dbReference type="Gene3D" id="3.30.70.2650">
    <property type="match status" value="1"/>
</dbReference>
<organism evidence="2 3">
    <name type="scientific">Candidatus Giovannonibacteria bacterium RIFCSPHIGHO2_02_42_15</name>
    <dbReference type="NCBI Taxonomy" id="1798329"/>
    <lineage>
        <taxon>Bacteria</taxon>
        <taxon>Candidatus Giovannoniibacteriota</taxon>
    </lineage>
</organism>
<dbReference type="InterPro" id="IPR048846">
    <property type="entry name" value="PaaX-like_central"/>
</dbReference>
<reference evidence="2 3" key="1">
    <citation type="journal article" date="2016" name="Nat. Commun.">
        <title>Thousands of microbial genomes shed light on interconnected biogeochemical processes in an aquifer system.</title>
        <authorList>
            <person name="Anantharaman K."/>
            <person name="Brown C.T."/>
            <person name="Hug L.A."/>
            <person name="Sharon I."/>
            <person name="Castelle C.J."/>
            <person name="Probst A.J."/>
            <person name="Thomas B.C."/>
            <person name="Singh A."/>
            <person name="Wilkins M.J."/>
            <person name="Karaoz U."/>
            <person name="Brodie E.L."/>
            <person name="Williams K.H."/>
            <person name="Hubbard S.S."/>
            <person name="Banfield J.F."/>
        </authorList>
    </citation>
    <scope>NUCLEOTIDE SEQUENCE [LARGE SCALE GENOMIC DNA]</scope>
</reference>
<dbReference type="Pfam" id="PF20803">
    <property type="entry name" value="PaaX_M"/>
    <property type="match status" value="1"/>
</dbReference>
<sequence>MGGTITVAAAFPGIFKLIGKHEVSEKKAKRERYQKLWRSFNNLKKKNIFEKVGEGNEGVIYRFSDKGRAMVREFAVETLELEKPKRWDGKWRMVMFDIPEKFKSRRLIFQRKLSELDFYQLQKSVWLHPFSCVKEINFLRDFLEIKPYVEIFELNEMSNGRALYYFRDLLKKHA</sequence>
<dbReference type="Proteomes" id="UP000177451">
    <property type="component" value="Unassembled WGS sequence"/>
</dbReference>
<evidence type="ECO:0000259" key="1">
    <source>
        <dbReference type="Pfam" id="PF20803"/>
    </source>
</evidence>
<evidence type="ECO:0000313" key="2">
    <source>
        <dbReference type="EMBL" id="OGF65282.1"/>
    </source>
</evidence>
<accession>A0A1F5VPB4</accession>